<evidence type="ECO:0000256" key="1">
    <source>
        <dbReference type="SAM" id="MobiDB-lite"/>
    </source>
</evidence>
<comment type="caution">
    <text evidence="2">The sequence shown here is derived from an EMBL/GenBank/DDBJ whole genome shotgun (WGS) entry which is preliminary data.</text>
</comment>
<keyword evidence="3" id="KW-1185">Reference proteome</keyword>
<evidence type="ECO:0000313" key="2">
    <source>
        <dbReference type="EMBL" id="RDB15086.1"/>
    </source>
</evidence>
<feature type="non-terminal residue" evidence="2">
    <location>
        <position position="169"/>
    </location>
</feature>
<proteinExistence type="predicted"/>
<accession>A0A369J8A4</accession>
<dbReference type="EMBL" id="LUEZ02000218">
    <property type="protein sequence ID" value="RDB15086.1"/>
    <property type="molecule type" value="Genomic_DNA"/>
</dbReference>
<dbReference type="AlphaFoldDB" id="A0A369J8A4"/>
<sequence>MPVVQRAIVWRGGPDAFLSRISNYVSETNNDPLTGYFSIAFAIPDSLNASSPSPNNSIGLLSPEAFAAPIPEVITGWIFLAKRNPPQPASYDLQPDRRNGTLYPRPNDPANGPFALSLRLIRLPTIPTPPYFTDPKNARQSTRELRTFPPVNCQAEDDNDASGVANKAL</sequence>
<protein>
    <submittedName>
        <fullName evidence="2">Uncharacterized protein</fullName>
    </submittedName>
</protein>
<name>A0A369J8A4_HYPMA</name>
<dbReference type="InParanoid" id="A0A369J8A4"/>
<reference evidence="2" key="1">
    <citation type="submission" date="2018-04" db="EMBL/GenBank/DDBJ databases">
        <title>Whole genome sequencing of Hypsizygus marmoreus.</title>
        <authorList>
            <person name="Choi I.-G."/>
            <person name="Min B."/>
            <person name="Kim J.-G."/>
            <person name="Kim S."/>
            <person name="Oh Y.-L."/>
            <person name="Kong W.-S."/>
            <person name="Park H."/>
            <person name="Jeong J."/>
            <person name="Song E.-S."/>
        </authorList>
    </citation>
    <scope>NUCLEOTIDE SEQUENCE [LARGE SCALE GENOMIC DNA]</scope>
    <source>
        <strain evidence="2">51987-8</strain>
    </source>
</reference>
<evidence type="ECO:0000313" key="3">
    <source>
        <dbReference type="Proteomes" id="UP000076154"/>
    </source>
</evidence>
<feature type="region of interest" description="Disordered" evidence="1">
    <location>
        <begin position="148"/>
        <end position="169"/>
    </location>
</feature>
<dbReference type="Proteomes" id="UP000076154">
    <property type="component" value="Unassembled WGS sequence"/>
</dbReference>
<gene>
    <name evidence="2" type="ORF">Hypma_005243</name>
</gene>
<organism evidence="2 3">
    <name type="scientific">Hypsizygus marmoreus</name>
    <name type="common">White beech mushroom</name>
    <name type="synonym">Agaricus marmoreus</name>
    <dbReference type="NCBI Taxonomy" id="39966"/>
    <lineage>
        <taxon>Eukaryota</taxon>
        <taxon>Fungi</taxon>
        <taxon>Dikarya</taxon>
        <taxon>Basidiomycota</taxon>
        <taxon>Agaricomycotina</taxon>
        <taxon>Agaricomycetes</taxon>
        <taxon>Agaricomycetidae</taxon>
        <taxon>Agaricales</taxon>
        <taxon>Tricholomatineae</taxon>
        <taxon>Lyophyllaceae</taxon>
        <taxon>Hypsizygus</taxon>
    </lineage>
</organism>